<gene>
    <name evidence="3" type="ORF">GCM10010191_53370</name>
</gene>
<protein>
    <recommendedName>
        <fullName evidence="2">Histidine kinase/HSP90-like ATPase domain-containing protein</fullName>
    </recommendedName>
</protein>
<evidence type="ECO:0000259" key="2">
    <source>
        <dbReference type="Pfam" id="PF13581"/>
    </source>
</evidence>
<evidence type="ECO:0000313" key="4">
    <source>
        <dbReference type="Proteomes" id="UP001501231"/>
    </source>
</evidence>
<keyword evidence="1" id="KW-0723">Serine/threonine-protein kinase</keyword>
<dbReference type="Gene3D" id="3.30.565.10">
    <property type="entry name" value="Histidine kinase-like ATPase, C-terminal domain"/>
    <property type="match status" value="1"/>
</dbReference>
<name>A0ABN3JML9_9ACTN</name>
<keyword evidence="4" id="KW-1185">Reference proteome</keyword>
<sequence>MLLAVPVSADSEAPLYWRREFRGEPAEVRVVRAFAAHLLDGFPALDDVLLVLDELVVNALRHTRSGQDGGCFAVGVRWDAVEVTTWVSDEGGPGEPCVRGPVDVEELDVLPECGRGLLTVDALVTRWSWTGDFRGRTVRACFAYDEAGQGHADRS</sequence>
<dbReference type="InterPro" id="IPR036890">
    <property type="entry name" value="HATPase_C_sf"/>
</dbReference>
<dbReference type="Proteomes" id="UP001501231">
    <property type="component" value="Unassembled WGS sequence"/>
</dbReference>
<dbReference type="PANTHER" id="PTHR35526">
    <property type="entry name" value="ANTI-SIGMA-F FACTOR RSBW-RELATED"/>
    <property type="match status" value="1"/>
</dbReference>
<evidence type="ECO:0000313" key="3">
    <source>
        <dbReference type="EMBL" id="GAA2432660.1"/>
    </source>
</evidence>
<keyword evidence="1" id="KW-0808">Transferase</keyword>
<dbReference type="EMBL" id="BAAARW010000020">
    <property type="protein sequence ID" value="GAA2432660.1"/>
    <property type="molecule type" value="Genomic_DNA"/>
</dbReference>
<proteinExistence type="predicted"/>
<dbReference type="InterPro" id="IPR050267">
    <property type="entry name" value="Anti-sigma-factor_SerPK"/>
</dbReference>
<dbReference type="SUPFAM" id="SSF55874">
    <property type="entry name" value="ATPase domain of HSP90 chaperone/DNA topoisomerase II/histidine kinase"/>
    <property type="match status" value="1"/>
</dbReference>
<accession>A0ABN3JML9</accession>
<keyword evidence="1" id="KW-0418">Kinase</keyword>
<organism evidence="3 4">
    <name type="scientific">Actinomadura vinacea</name>
    <dbReference type="NCBI Taxonomy" id="115336"/>
    <lineage>
        <taxon>Bacteria</taxon>
        <taxon>Bacillati</taxon>
        <taxon>Actinomycetota</taxon>
        <taxon>Actinomycetes</taxon>
        <taxon>Streptosporangiales</taxon>
        <taxon>Thermomonosporaceae</taxon>
        <taxon>Actinomadura</taxon>
    </lineage>
</organism>
<dbReference type="PANTHER" id="PTHR35526:SF3">
    <property type="entry name" value="ANTI-SIGMA-F FACTOR RSBW"/>
    <property type="match status" value="1"/>
</dbReference>
<dbReference type="CDD" id="cd16936">
    <property type="entry name" value="HATPase_RsbW-like"/>
    <property type="match status" value="1"/>
</dbReference>
<dbReference type="InterPro" id="IPR003594">
    <property type="entry name" value="HATPase_dom"/>
</dbReference>
<feature type="domain" description="Histidine kinase/HSP90-like ATPase" evidence="2">
    <location>
        <begin position="24"/>
        <end position="141"/>
    </location>
</feature>
<dbReference type="Pfam" id="PF13581">
    <property type="entry name" value="HATPase_c_2"/>
    <property type="match status" value="1"/>
</dbReference>
<evidence type="ECO:0000256" key="1">
    <source>
        <dbReference type="ARBA" id="ARBA00022527"/>
    </source>
</evidence>
<dbReference type="RefSeq" id="WP_344592483.1">
    <property type="nucleotide sequence ID" value="NZ_BAAARW010000020.1"/>
</dbReference>
<comment type="caution">
    <text evidence="3">The sequence shown here is derived from an EMBL/GenBank/DDBJ whole genome shotgun (WGS) entry which is preliminary data.</text>
</comment>
<reference evidence="3 4" key="1">
    <citation type="journal article" date="2019" name="Int. J. Syst. Evol. Microbiol.">
        <title>The Global Catalogue of Microorganisms (GCM) 10K type strain sequencing project: providing services to taxonomists for standard genome sequencing and annotation.</title>
        <authorList>
            <consortium name="The Broad Institute Genomics Platform"/>
            <consortium name="The Broad Institute Genome Sequencing Center for Infectious Disease"/>
            <person name="Wu L."/>
            <person name="Ma J."/>
        </authorList>
    </citation>
    <scope>NUCLEOTIDE SEQUENCE [LARGE SCALE GENOMIC DNA]</scope>
    <source>
        <strain evidence="3 4">JCM 3325</strain>
    </source>
</reference>